<evidence type="ECO:0000259" key="3">
    <source>
        <dbReference type="Pfam" id="PF01841"/>
    </source>
</evidence>
<feature type="compositionally biased region" description="Low complexity" evidence="1">
    <location>
        <begin position="881"/>
        <end position="897"/>
    </location>
</feature>
<evidence type="ECO:0000313" key="5">
    <source>
        <dbReference type="EMBL" id="GAA2470051.1"/>
    </source>
</evidence>
<feature type="region of interest" description="Disordered" evidence="1">
    <location>
        <begin position="586"/>
        <end position="622"/>
    </location>
</feature>
<dbReference type="PANTHER" id="PTHR42736:SF1">
    <property type="entry name" value="PROTEIN-GLUTAMINE GAMMA-GLUTAMYLTRANSFERASE"/>
    <property type="match status" value="1"/>
</dbReference>
<dbReference type="SUPFAM" id="SSF54001">
    <property type="entry name" value="Cysteine proteinases"/>
    <property type="match status" value="1"/>
</dbReference>
<keyword evidence="2" id="KW-0812">Transmembrane</keyword>
<feature type="transmembrane region" description="Helical" evidence="2">
    <location>
        <begin position="115"/>
        <end position="132"/>
    </location>
</feature>
<feature type="transmembrane region" description="Helical" evidence="2">
    <location>
        <begin position="84"/>
        <end position="103"/>
    </location>
</feature>
<reference evidence="6" key="1">
    <citation type="journal article" date="2019" name="Int. J. Syst. Evol. Microbiol.">
        <title>The Global Catalogue of Microorganisms (GCM) 10K type strain sequencing project: providing services to taxonomists for standard genome sequencing and annotation.</title>
        <authorList>
            <consortium name="The Broad Institute Genomics Platform"/>
            <consortium name="The Broad Institute Genome Sequencing Center for Infectious Disease"/>
            <person name="Wu L."/>
            <person name="Ma J."/>
        </authorList>
    </citation>
    <scope>NUCLEOTIDE SEQUENCE [LARGE SCALE GENOMIC DNA]</scope>
    <source>
        <strain evidence="6">JCM 16259</strain>
    </source>
</reference>
<keyword evidence="6" id="KW-1185">Reference proteome</keyword>
<organism evidence="5 6">
    <name type="scientific">Terrabacter carboxydivorans</name>
    <dbReference type="NCBI Taxonomy" id="619730"/>
    <lineage>
        <taxon>Bacteria</taxon>
        <taxon>Bacillati</taxon>
        <taxon>Actinomycetota</taxon>
        <taxon>Actinomycetes</taxon>
        <taxon>Micrococcales</taxon>
        <taxon>Intrasporangiaceae</taxon>
        <taxon>Terrabacter</taxon>
    </lineage>
</organism>
<dbReference type="Pfam" id="PF01841">
    <property type="entry name" value="Transglut_core"/>
    <property type="match status" value="1"/>
</dbReference>
<name>A0ABP5XW25_9MICO</name>
<evidence type="ECO:0000256" key="1">
    <source>
        <dbReference type="SAM" id="MobiDB-lite"/>
    </source>
</evidence>
<feature type="region of interest" description="Disordered" evidence="1">
    <location>
        <begin position="752"/>
        <end position="772"/>
    </location>
</feature>
<evidence type="ECO:0000259" key="4">
    <source>
        <dbReference type="Pfam" id="PF11992"/>
    </source>
</evidence>
<dbReference type="Pfam" id="PF11992">
    <property type="entry name" value="TgpA_N"/>
    <property type="match status" value="1"/>
</dbReference>
<protein>
    <submittedName>
        <fullName evidence="5">Transglutaminase-like domain-containing protein</fullName>
    </submittedName>
</protein>
<feature type="transmembrane region" description="Helical" evidence="2">
    <location>
        <begin position="176"/>
        <end position="193"/>
    </location>
</feature>
<feature type="transmembrane region" description="Helical" evidence="2">
    <location>
        <begin position="646"/>
        <end position="668"/>
    </location>
</feature>
<comment type="caution">
    <text evidence="5">The sequence shown here is derived from an EMBL/GenBank/DDBJ whole genome shotgun (WGS) entry which is preliminary data.</text>
</comment>
<dbReference type="PANTHER" id="PTHR42736">
    <property type="entry name" value="PROTEIN-GLUTAMINE GAMMA-GLUTAMYLTRANSFERASE"/>
    <property type="match status" value="1"/>
</dbReference>
<sequence>MSQTGITAPPPSALVRPPSARERLGAQLAKLRPTVPQLVDAGFTIALVGIALVGFRTTFFGLGWLWVGLAGLLVGLLVSHVGAAFRAFGVVTMLGAAVAYLLLGGPLAVREDLIAGFLPSGSTFGTLVHMAVPGWKELLTALPPVDSKGPYMALPFLFGLVGAALTYGVARRWPGAVLALVSPVALLVASIVLGTQTPAAVLVQGAVFALVAIGWTALRSNRNRPALQNGAGRTTRAVTTAGLLAVATVGGFFVGPLLPGADPTRTVFRSSLEPPYDVSQYASPLAGFRQYTEPNSAKQFDKTLLTVKGLPANVPLRFAALDSYDGYVWGAGNFANLGSGPVPDGTSFRKVGSHIAAEGPGQEVTATVAVPAGGYSDVWLPTFGTVTGLDFGGGRRDQLSDDLRFNIDTNTGVLPEKLAAGDQYTVTAYVEAPPTALPKSVNLADGSTVDASALTFLDDKVTPWTDRVDGQWEKVAAVAKALQDGAYTDGGAPGDYQNVFLPGHSLLRMSQFMKSTQLAGNDEQYAAAYALVANRLGVPARVVLGAIPEAGGVVKGKDVRAWVEVKLADDTWMPILATQFVPERNKKPQQLIRKSEEKKTGAQVPPPAANNPPSVLQGPDQAQNATQLRNPQKDDNPLNPDNWPDWLRWLLFYVLVPLLVLLAVYGAIRGAKWLRRRRRRTTGGTSARVTGGWREIIDTARDLRMPLPPKGTRIEQARALELHVDGPPPPKPSVVVDGALMGAPVAAHGPFGPGTVPSADTEPLPTPAAETGGRGQLALVPLAASANGHVFDVDEPTPEEVAAFWADVETARKRIRSEQTFWQKLRGDVSLRTFRDRQPSGAGLGPARTRTSRGQGRGGSEPPRRGRRSTSKAGIGTSLPTTTTAGRRGSRRGASTGQARTKGDA</sequence>
<dbReference type="Proteomes" id="UP001500730">
    <property type="component" value="Unassembled WGS sequence"/>
</dbReference>
<dbReference type="InterPro" id="IPR052901">
    <property type="entry name" value="Bact_TGase-like"/>
</dbReference>
<feature type="domain" description="Transglutaminase-like" evidence="3">
    <location>
        <begin position="505"/>
        <end position="575"/>
    </location>
</feature>
<feature type="region of interest" description="Disordered" evidence="1">
    <location>
        <begin position="832"/>
        <end position="905"/>
    </location>
</feature>
<proteinExistence type="predicted"/>
<keyword evidence="2" id="KW-0472">Membrane</keyword>
<dbReference type="RefSeq" id="WP_344252500.1">
    <property type="nucleotide sequence ID" value="NZ_BAAARE010000002.1"/>
</dbReference>
<accession>A0ABP5XW25</accession>
<feature type="transmembrane region" description="Helical" evidence="2">
    <location>
        <begin position="38"/>
        <end position="55"/>
    </location>
</feature>
<feature type="transmembrane region" description="Helical" evidence="2">
    <location>
        <begin position="62"/>
        <end position="78"/>
    </location>
</feature>
<evidence type="ECO:0000256" key="2">
    <source>
        <dbReference type="SAM" id="Phobius"/>
    </source>
</evidence>
<dbReference type="InterPro" id="IPR021878">
    <property type="entry name" value="TgpA_N"/>
</dbReference>
<dbReference type="InterPro" id="IPR002931">
    <property type="entry name" value="Transglutaminase-like"/>
</dbReference>
<feature type="domain" description="Protein-glutamine gamma-glutamyltransferase TgpA N-terminal" evidence="4">
    <location>
        <begin position="47"/>
        <end position="433"/>
    </location>
</feature>
<dbReference type="EMBL" id="BAAARE010000002">
    <property type="protein sequence ID" value="GAA2470051.1"/>
    <property type="molecule type" value="Genomic_DNA"/>
</dbReference>
<evidence type="ECO:0000313" key="6">
    <source>
        <dbReference type="Proteomes" id="UP001500730"/>
    </source>
</evidence>
<feature type="transmembrane region" description="Helical" evidence="2">
    <location>
        <begin position="152"/>
        <end position="169"/>
    </location>
</feature>
<feature type="transmembrane region" description="Helical" evidence="2">
    <location>
        <begin position="238"/>
        <end position="258"/>
    </location>
</feature>
<dbReference type="InterPro" id="IPR038765">
    <property type="entry name" value="Papain-like_cys_pep_sf"/>
</dbReference>
<feature type="transmembrane region" description="Helical" evidence="2">
    <location>
        <begin position="199"/>
        <end position="218"/>
    </location>
</feature>
<keyword evidence="2" id="KW-1133">Transmembrane helix</keyword>
<gene>
    <name evidence="5" type="ORF">GCM10009858_04170</name>
</gene>